<dbReference type="AlphaFoldDB" id="A0A8J2JPI9"/>
<reference evidence="1" key="1">
    <citation type="submission" date="2021-06" db="EMBL/GenBank/DDBJ databases">
        <authorList>
            <person name="Hodson N. C."/>
            <person name="Mongue J. A."/>
            <person name="Jaron S. K."/>
        </authorList>
    </citation>
    <scope>NUCLEOTIDE SEQUENCE</scope>
</reference>
<evidence type="ECO:0000313" key="2">
    <source>
        <dbReference type="Proteomes" id="UP000708208"/>
    </source>
</evidence>
<accession>A0A8J2JPI9</accession>
<name>A0A8J2JPI9_9HEXA</name>
<keyword evidence="2" id="KW-1185">Reference proteome</keyword>
<feature type="non-terminal residue" evidence="1">
    <location>
        <position position="1"/>
    </location>
</feature>
<comment type="caution">
    <text evidence="1">The sequence shown here is derived from an EMBL/GenBank/DDBJ whole genome shotgun (WGS) entry which is preliminary data.</text>
</comment>
<gene>
    <name evidence="1" type="ORF">AFUS01_LOCUS13551</name>
</gene>
<proteinExistence type="predicted"/>
<organism evidence="1 2">
    <name type="scientific">Allacma fusca</name>
    <dbReference type="NCBI Taxonomy" id="39272"/>
    <lineage>
        <taxon>Eukaryota</taxon>
        <taxon>Metazoa</taxon>
        <taxon>Ecdysozoa</taxon>
        <taxon>Arthropoda</taxon>
        <taxon>Hexapoda</taxon>
        <taxon>Collembola</taxon>
        <taxon>Symphypleona</taxon>
        <taxon>Sminthuridae</taxon>
        <taxon>Allacma</taxon>
    </lineage>
</organism>
<protein>
    <submittedName>
        <fullName evidence="1">Uncharacterized protein</fullName>
    </submittedName>
</protein>
<dbReference type="Proteomes" id="UP000708208">
    <property type="component" value="Unassembled WGS sequence"/>
</dbReference>
<sequence>CTTKIALVQRTRSADVEIVLWFLDYTYAMDGVECPQPGF</sequence>
<evidence type="ECO:0000313" key="1">
    <source>
        <dbReference type="EMBL" id="CAG7724537.1"/>
    </source>
</evidence>
<dbReference type="EMBL" id="CAJVCH010110763">
    <property type="protein sequence ID" value="CAG7724537.1"/>
    <property type="molecule type" value="Genomic_DNA"/>
</dbReference>